<dbReference type="RefSeq" id="WP_047575642.1">
    <property type="nucleotide sequence ID" value="NZ_JPQT01000106.1"/>
</dbReference>
<comment type="caution">
    <text evidence="2">The sequence shown here is derived from an EMBL/GenBank/DDBJ whole genome shotgun (WGS) entry which is preliminary data.</text>
</comment>
<dbReference type="AlphaFoldDB" id="A0A085V6S1"/>
<evidence type="ECO:0000313" key="2">
    <source>
        <dbReference type="EMBL" id="KFE51134.1"/>
    </source>
</evidence>
<protein>
    <recommendedName>
        <fullName evidence="4">Phage tail assembly chaperone</fullName>
    </recommendedName>
</protein>
<feature type="region of interest" description="Disordered" evidence="1">
    <location>
        <begin position="112"/>
        <end position="144"/>
    </location>
</feature>
<reference evidence="2 3" key="1">
    <citation type="submission" date="2014-07" db="EMBL/GenBank/DDBJ databases">
        <title>Draft Genome Sequences of Environmental Pseudomonas syringae strains.</title>
        <authorList>
            <person name="Baltrus D.A."/>
            <person name="Berge O."/>
            <person name="Morris C."/>
        </authorList>
    </citation>
    <scope>NUCLEOTIDE SEQUENCE [LARGE SCALE GENOMIC DNA]</scope>
    <source>
        <strain evidence="2 3">CEB003</strain>
    </source>
</reference>
<organism evidence="2 3">
    <name type="scientific">Pseudomonas syringae</name>
    <dbReference type="NCBI Taxonomy" id="317"/>
    <lineage>
        <taxon>Bacteria</taxon>
        <taxon>Pseudomonadati</taxon>
        <taxon>Pseudomonadota</taxon>
        <taxon>Gammaproteobacteria</taxon>
        <taxon>Pseudomonadales</taxon>
        <taxon>Pseudomonadaceae</taxon>
        <taxon>Pseudomonas</taxon>
    </lineage>
</organism>
<gene>
    <name evidence="2" type="ORF">IV02_14120</name>
</gene>
<accession>A0A085V6S1</accession>
<dbReference type="PATRIC" id="fig|317.174.peg.2893"/>
<feature type="compositionally biased region" description="Basic and acidic residues" evidence="1">
    <location>
        <begin position="133"/>
        <end position="144"/>
    </location>
</feature>
<feature type="compositionally biased region" description="Low complexity" evidence="1">
    <location>
        <begin position="122"/>
        <end position="132"/>
    </location>
</feature>
<evidence type="ECO:0000256" key="1">
    <source>
        <dbReference type="SAM" id="MobiDB-lite"/>
    </source>
</evidence>
<evidence type="ECO:0000313" key="3">
    <source>
        <dbReference type="Proteomes" id="UP000028643"/>
    </source>
</evidence>
<dbReference type="Pfam" id="PF16459">
    <property type="entry name" value="Phage_TAC_13"/>
    <property type="match status" value="1"/>
</dbReference>
<proteinExistence type="predicted"/>
<dbReference type="EMBL" id="JPQT01000106">
    <property type="protein sequence ID" value="KFE51134.1"/>
    <property type="molecule type" value="Genomic_DNA"/>
</dbReference>
<dbReference type="InterPro" id="IPR024410">
    <property type="entry name" value="Phage_TAC_12"/>
</dbReference>
<sequence>MANLTIASLIAAGAFAGAPVKQDITWHSNGAEQKATIYVRKASYTTVTQEWKAAYETRDAVAGRIAGYICNSLGEQIFSVDDVLGKAEEGRGELCAELTIALFSAINLVNNPPEKAEKKPSKSSGTKSSSRASAEKPLPKPSET</sequence>
<dbReference type="Proteomes" id="UP000028643">
    <property type="component" value="Unassembled WGS sequence"/>
</dbReference>
<evidence type="ECO:0008006" key="4">
    <source>
        <dbReference type="Google" id="ProtNLM"/>
    </source>
</evidence>
<name>A0A085V6S1_PSESX</name>